<accession>A0A2S2QDB2</accession>
<evidence type="ECO:0000256" key="1">
    <source>
        <dbReference type="SAM" id="MobiDB-lite"/>
    </source>
</evidence>
<feature type="region of interest" description="Disordered" evidence="1">
    <location>
        <begin position="1"/>
        <end position="58"/>
    </location>
</feature>
<dbReference type="Proteomes" id="UP000694846">
    <property type="component" value="Unplaced"/>
</dbReference>
<name>A0A2S2QDB2_9HEMI</name>
<feature type="compositionally biased region" description="Low complexity" evidence="1">
    <location>
        <begin position="8"/>
        <end position="17"/>
    </location>
</feature>
<evidence type="ECO:0000313" key="4">
    <source>
        <dbReference type="RefSeq" id="XP_025404802.1"/>
    </source>
</evidence>
<organism evidence="2">
    <name type="scientific">Sipha flava</name>
    <name type="common">yellow sugarcane aphid</name>
    <dbReference type="NCBI Taxonomy" id="143950"/>
    <lineage>
        <taxon>Eukaryota</taxon>
        <taxon>Metazoa</taxon>
        <taxon>Ecdysozoa</taxon>
        <taxon>Arthropoda</taxon>
        <taxon>Hexapoda</taxon>
        <taxon>Insecta</taxon>
        <taxon>Pterygota</taxon>
        <taxon>Neoptera</taxon>
        <taxon>Paraneoptera</taxon>
        <taxon>Hemiptera</taxon>
        <taxon>Sternorrhyncha</taxon>
        <taxon>Aphidomorpha</taxon>
        <taxon>Aphidoidea</taxon>
        <taxon>Aphididae</taxon>
        <taxon>Sipha</taxon>
    </lineage>
</organism>
<dbReference type="GeneID" id="112679276"/>
<dbReference type="AlphaFoldDB" id="A0A2S2QDB2"/>
<gene>
    <name evidence="4" type="primary">LOC112679276</name>
    <name evidence="2" type="ORF">g.129991</name>
</gene>
<reference evidence="2" key="1">
    <citation type="submission" date="2018-04" db="EMBL/GenBank/DDBJ databases">
        <title>Transcriptome assembly of Sipha flava.</title>
        <authorList>
            <person name="Scully E.D."/>
            <person name="Geib S.M."/>
            <person name="Palmer N.A."/>
            <person name="Koch K."/>
            <person name="Bradshaw J."/>
            <person name="Heng-Moss T."/>
            <person name="Sarath G."/>
        </authorList>
    </citation>
    <scope>NUCLEOTIDE SEQUENCE</scope>
</reference>
<evidence type="ECO:0000313" key="3">
    <source>
        <dbReference type="Proteomes" id="UP000694846"/>
    </source>
</evidence>
<proteinExistence type="predicted"/>
<protein>
    <submittedName>
        <fullName evidence="4">Protein transport protein SEC31-like isoform X1</fullName>
    </submittedName>
</protein>
<dbReference type="EMBL" id="GGMS01006525">
    <property type="protein sequence ID" value="MBY75728.1"/>
    <property type="molecule type" value="Transcribed_RNA"/>
</dbReference>
<dbReference type="RefSeq" id="XP_025404802.1">
    <property type="nucleotide sequence ID" value="XM_025549017.1"/>
</dbReference>
<reference evidence="4" key="2">
    <citation type="submission" date="2025-04" db="UniProtKB">
        <authorList>
            <consortium name="RefSeq"/>
        </authorList>
    </citation>
    <scope>IDENTIFICATION</scope>
    <source>
        <tissue evidence="4">Whole body</tissue>
    </source>
</reference>
<sequence>MPFGQNGSPKSPQSEPSEQPPSPPLDPVNGSSELPPSKPSGQPPSLPIDPQNGSPEISQVDQKYNEIRNLLRVPLLTAPTGPPDVSVLHQPMKQPLVYSLPTYAEYRRSPLSTLYLGFWSKKSMVLFDLAKQSPSTQSSSPL</sequence>
<keyword evidence="3" id="KW-1185">Reference proteome</keyword>
<evidence type="ECO:0000313" key="2">
    <source>
        <dbReference type="EMBL" id="MBY75728.1"/>
    </source>
</evidence>
<feature type="compositionally biased region" description="Pro residues" evidence="1">
    <location>
        <begin position="36"/>
        <end position="47"/>
    </location>
</feature>